<keyword evidence="4 7" id="KW-0106">Calcium</keyword>
<keyword evidence="3" id="KW-0677">Repeat</keyword>
<dbReference type="Pfam" id="PF00028">
    <property type="entry name" value="Cadherin"/>
    <property type="match status" value="1"/>
</dbReference>
<dbReference type="InterPro" id="IPR020894">
    <property type="entry name" value="Cadherin_CS"/>
</dbReference>
<dbReference type="AlphaFoldDB" id="A0A2G9T8I8"/>
<dbReference type="SUPFAM" id="SSF49313">
    <property type="entry name" value="Cadherin-like"/>
    <property type="match status" value="1"/>
</dbReference>
<evidence type="ECO:0000256" key="5">
    <source>
        <dbReference type="ARBA" id="ARBA00022989"/>
    </source>
</evidence>
<evidence type="ECO:0000313" key="10">
    <source>
        <dbReference type="Proteomes" id="UP000230423"/>
    </source>
</evidence>
<keyword evidence="6" id="KW-0472">Membrane</keyword>
<protein>
    <submittedName>
        <fullName evidence="9">Cadherin domain protein</fullName>
    </submittedName>
</protein>
<evidence type="ECO:0000256" key="1">
    <source>
        <dbReference type="ARBA" id="ARBA00004370"/>
    </source>
</evidence>
<evidence type="ECO:0000256" key="3">
    <source>
        <dbReference type="ARBA" id="ARBA00022737"/>
    </source>
</evidence>
<dbReference type="InterPro" id="IPR015919">
    <property type="entry name" value="Cadherin-like_sf"/>
</dbReference>
<keyword evidence="5" id="KW-1133">Transmembrane helix</keyword>
<evidence type="ECO:0000256" key="7">
    <source>
        <dbReference type="PROSITE-ProRule" id="PRU00043"/>
    </source>
</evidence>
<dbReference type="Gene3D" id="2.60.40.60">
    <property type="entry name" value="Cadherins"/>
    <property type="match status" value="2"/>
</dbReference>
<dbReference type="GO" id="GO:0007156">
    <property type="term" value="P:homophilic cell adhesion via plasma membrane adhesion molecules"/>
    <property type="evidence" value="ECO:0007669"/>
    <property type="project" value="InterPro"/>
</dbReference>
<evidence type="ECO:0000259" key="8">
    <source>
        <dbReference type="PROSITE" id="PS50268"/>
    </source>
</evidence>
<reference evidence="9 10" key="1">
    <citation type="submission" date="2015-09" db="EMBL/GenBank/DDBJ databases">
        <title>Draft genome of the parasitic nematode Teladorsagia circumcincta isolate WARC Sus (inbred).</title>
        <authorList>
            <person name="Mitreva M."/>
        </authorList>
    </citation>
    <scope>NUCLEOTIDE SEQUENCE [LARGE SCALE GENOMIC DNA]</scope>
    <source>
        <strain evidence="9 10">S</strain>
    </source>
</reference>
<feature type="domain" description="Cadherin" evidence="8">
    <location>
        <begin position="4"/>
        <end position="38"/>
    </location>
</feature>
<accession>A0A2G9T8I8</accession>
<dbReference type="PANTHER" id="PTHR24026:SF126">
    <property type="entry name" value="PROTOCADHERIN FAT 4"/>
    <property type="match status" value="1"/>
</dbReference>
<evidence type="ECO:0000256" key="4">
    <source>
        <dbReference type="ARBA" id="ARBA00022837"/>
    </source>
</evidence>
<feature type="domain" description="Cadherin" evidence="8">
    <location>
        <begin position="39"/>
        <end position="140"/>
    </location>
</feature>
<dbReference type="InterPro" id="IPR002126">
    <property type="entry name" value="Cadherin-like_dom"/>
</dbReference>
<proteinExistence type="predicted"/>
<dbReference type="EMBL" id="KZ398895">
    <property type="protein sequence ID" value="PIO54283.1"/>
    <property type="molecule type" value="Genomic_DNA"/>
</dbReference>
<name>A0A2G9T8I8_TELCI</name>
<keyword evidence="10" id="KW-1185">Reference proteome</keyword>
<organism evidence="9 10">
    <name type="scientific">Teladorsagia circumcincta</name>
    <name type="common">Brown stomach worm</name>
    <name type="synonym">Ostertagia circumcincta</name>
    <dbReference type="NCBI Taxonomy" id="45464"/>
    <lineage>
        <taxon>Eukaryota</taxon>
        <taxon>Metazoa</taxon>
        <taxon>Ecdysozoa</taxon>
        <taxon>Nematoda</taxon>
        <taxon>Chromadorea</taxon>
        <taxon>Rhabditida</taxon>
        <taxon>Rhabditina</taxon>
        <taxon>Rhabditomorpha</taxon>
        <taxon>Strongyloidea</taxon>
        <taxon>Trichostrongylidae</taxon>
        <taxon>Teladorsagia</taxon>
    </lineage>
</organism>
<dbReference type="PROSITE" id="PS50268">
    <property type="entry name" value="CADHERIN_2"/>
    <property type="match status" value="2"/>
</dbReference>
<dbReference type="PANTHER" id="PTHR24026">
    <property type="entry name" value="FAT ATYPICAL CADHERIN-RELATED"/>
    <property type="match status" value="1"/>
</dbReference>
<dbReference type="OrthoDB" id="5855789at2759"/>
<dbReference type="GO" id="GO:0005886">
    <property type="term" value="C:plasma membrane"/>
    <property type="evidence" value="ECO:0007669"/>
    <property type="project" value="UniProtKB-SubCell"/>
</dbReference>
<sequence>RPYHRFEVEARDGGEPAQKSVVTVLIDVNDVNDNSPVFADCNMTAVVQEGVMPGHTLLSLSISDADGANFAGPFRVEVRGEGAKAFRVDEQYNLVTVTRFDHAKRDRFLLTLIAHDRGNRSTDCPLTVFVKEESRHPPRILPLRVSLNTLMGEFKGGVIGTVQARDE</sequence>
<dbReference type="SMART" id="SM00112">
    <property type="entry name" value="CA"/>
    <property type="match status" value="1"/>
</dbReference>
<dbReference type="GO" id="GO:0005509">
    <property type="term" value="F:calcium ion binding"/>
    <property type="evidence" value="ECO:0007669"/>
    <property type="project" value="UniProtKB-UniRule"/>
</dbReference>
<dbReference type="Proteomes" id="UP000230423">
    <property type="component" value="Unassembled WGS sequence"/>
</dbReference>
<dbReference type="PRINTS" id="PR00205">
    <property type="entry name" value="CADHERIN"/>
</dbReference>
<dbReference type="PROSITE" id="PS00232">
    <property type="entry name" value="CADHERIN_1"/>
    <property type="match status" value="1"/>
</dbReference>
<evidence type="ECO:0000256" key="6">
    <source>
        <dbReference type="ARBA" id="ARBA00023136"/>
    </source>
</evidence>
<evidence type="ECO:0000313" key="9">
    <source>
        <dbReference type="EMBL" id="PIO54283.1"/>
    </source>
</evidence>
<gene>
    <name evidence="9" type="ORF">TELCIR_24357</name>
</gene>
<keyword evidence="2" id="KW-0812">Transmembrane</keyword>
<feature type="non-terminal residue" evidence="9">
    <location>
        <position position="167"/>
    </location>
</feature>
<evidence type="ECO:0000256" key="2">
    <source>
        <dbReference type="ARBA" id="ARBA00022692"/>
    </source>
</evidence>
<comment type="subcellular location">
    <subcellularLocation>
        <location evidence="1">Membrane</location>
    </subcellularLocation>
</comment>
<feature type="non-terminal residue" evidence="9">
    <location>
        <position position="1"/>
    </location>
</feature>
<dbReference type="CDD" id="cd11304">
    <property type="entry name" value="Cadherin_repeat"/>
    <property type="match status" value="2"/>
</dbReference>